<dbReference type="NCBIfam" id="TIGR01038">
    <property type="entry name" value="uL22_arch_euk"/>
    <property type="match status" value="1"/>
</dbReference>
<evidence type="ECO:0000313" key="9">
    <source>
        <dbReference type="Proteomes" id="UP000276741"/>
    </source>
</evidence>
<keyword evidence="4 6" id="KW-0699">rRNA-binding</keyword>
<dbReference type="PANTHER" id="PTHR11593">
    <property type="entry name" value="60S RIBOSOMAL PROTEIN L17"/>
    <property type="match status" value="1"/>
</dbReference>
<dbReference type="GO" id="GO:0003735">
    <property type="term" value="F:structural constituent of ribosome"/>
    <property type="evidence" value="ECO:0007669"/>
    <property type="project" value="UniProtKB-UniRule"/>
</dbReference>
<evidence type="ECO:0000313" key="7">
    <source>
        <dbReference type="EMBL" id="BBD71900.1"/>
    </source>
</evidence>
<reference evidence="8" key="1">
    <citation type="journal article" date="2014" name="Int. J. Syst. Evol. Microbiol.">
        <title>Complete genome sequence of Corynebacterium casei LMG S-19264T (=DSM 44701T), isolated from a smear-ripened cheese.</title>
        <authorList>
            <consortium name="US DOE Joint Genome Institute (JGI-PGF)"/>
            <person name="Walter F."/>
            <person name="Albersmeier A."/>
            <person name="Kalinowski J."/>
            <person name="Ruckert C."/>
        </authorList>
    </citation>
    <scope>NUCLEOTIDE SEQUENCE</scope>
    <source>
        <strain evidence="8">JCM 31740</strain>
    </source>
</reference>
<dbReference type="InterPro" id="IPR001063">
    <property type="entry name" value="Ribosomal_uL22"/>
</dbReference>
<dbReference type="EMBL" id="BMQS01000005">
    <property type="protein sequence ID" value="GGT91308.1"/>
    <property type="molecule type" value="Genomic_DNA"/>
</dbReference>
<gene>
    <name evidence="4" type="primary">rpl22</name>
    <name evidence="8" type="ORF">GCM10007116_06280</name>
    <name evidence="7" type="ORF">HS1genome_0289</name>
</gene>
<comment type="similarity">
    <text evidence="1 4 5">Belongs to the universal ribosomal protein uL22 family.</text>
</comment>
<comment type="subunit">
    <text evidence="4 6">Part of the 50S ribosomal subunit.</text>
</comment>
<dbReference type="HAMAP" id="MF_01331_A">
    <property type="entry name" value="Ribosomal_uL22_A"/>
    <property type="match status" value="1"/>
</dbReference>
<dbReference type="EMBL" id="AP018553">
    <property type="protein sequence ID" value="BBD71900.1"/>
    <property type="molecule type" value="Genomic_DNA"/>
</dbReference>
<organism evidence="7 9">
    <name type="scientific">Sulfodiicoccus acidiphilus</name>
    <dbReference type="NCBI Taxonomy" id="1670455"/>
    <lineage>
        <taxon>Archaea</taxon>
        <taxon>Thermoproteota</taxon>
        <taxon>Thermoprotei</taxon>
        <taxon>Sulfolobales</taxon>
        <taxon>Sulfolobaceae</taxon>
        <taxon>Sulfodiicoccus</taxon>
    </lineage>
</organism>
<evidence type="ECO:0000256" key="1">
    <source>
        <dbReference type="ARBA" id="ARBA00009451"/>
    </source>
</evidence>
<dbReference type="GO" id="GO:0022625">
    <property type="term" value="C:cytosolic large ribosomal subunit"/>
    <property type="evidence" value="ECO:0007669"/>
    <property type="project" value="UniProtKB-UniRule"/>
</dbReference>
<dbReference type="RefSeq" id="WP_126449206.1">
    <property type="nucleotide sequence ID" value="NZ_AP018553.1"/>
</dbReference>
<dbReference type="OrthoDB" id="314984at2157"/>
<dbReference type="Pfam" id="PF00237">
    <property type="entry name" value="Ribosomal_L22"/>
    <property type="match status" value="1"/>
</dbReference>
<evidence type="ECO:0000256" key="3">
    <source>
        <dbReference type="ARBA" id="ARBA00023274"/>
    </source>
</evidence>
<reference evidence="8" key="4">
    <citation type="submission" date="2020-09" db="EMBL/GenBank/DDBJ databases">
        <authorList>
            <person name="Sun Q."/>
            <person name="Ohkuma M."/>
        </authorList>
    </citation>
    <scope>NUCLEOTIDE SEQUENCE</scope>
    <source>
        <strain evidence="8">JCM 31740</strain>
    </source>
</reference>
<dbReference type="NCBIfam" id="NF003260">
    <property type="entry name" value="PRK04223.1"/>
    <property type="match status" value="1"/>
</dbReference>
<dbReference type="PANTHER" id="PTHR11593:SF10">
    <property type="entry name" value="60S RIBOSOMAL PROTEIN L17"/>
    <property type="match status" value="1"/>
</dbReference>
<dbReference type="InterPro" id="IPR005721">
    <property type="entry name" value="Ribosomal_uL22_euk/arc"/>
</dbReference>
<evidence type="ECO:0000256" key="4">
    <source>
        <dbReference type="HAMAP-Rule" id="MF_01331"/>
    </source>
</evidence>
<dbReference type="AlphaFoldDB" id="A0A348B148"/>
<accession>A0A348B148</accession>
<evidence type="ECO:0000256" key="5">
    <source>
        <dbReference type="RuleBase" id="RU004005"/>
    </source>
</evidence>
<evidence type="ECO:0000256" key="2">
    <source>
        <dbReference type="ARBA" id="ARBA00022980"/>
    </source>
</evidence>
<keyword evidence="2 4" id="KW-0689">Ribosomal protein</keyword>
<sequence>MPEWTYPDLGIDEFKLAKAVGRDLSISPKDAYNVCKAIRGMKLSEAKKFLEEVIAKRTPIPYYRYNKRTSHKSGLNQRWGVKSGRYPVKVARELNKLLTNVEANAAGKGLDADSLKLVHVAVHKGIVMKRYMPRAFGRSTKKYKRTSTLEVVAAEVE</sequence>
<comment type="function">
    <text evidence="4 6">This protein binds specifically to 23S rRNA. It makes multiple contacts with different domains of the 23S rRNA in the assembled 50S subunit and ribosome.</text>
</comment>
<evidence type="ECO:0000256" key="6">
    <source>
        <dbReference type="RuleBase" id="RU004007"/>
    </source>
</evidence>
<dbReference type="InterPro" id="IPR057265">
    <property type="entry name" value="Ribosomal_uL22_arc-type"/>
</dbReference>
<dbReference type="Proteomes" id="UP000616143">
    <property type="component" value="Unassembled WGS sequence"/>
</dbReference>
<keyword evidence="9" id="KW-1185">Reference proteome</keyword>
<dbReference type="Gene3D" id="3.90.470.10">
    <property type="entry name" value="Ribosomal protein L22/L17"/>
    <property type="match status" value="1"/>
</dbReference>
<reference evidence="9" key="2">
    <citation type="submission" date="2018-04" db="EMBL/GenBank/DDBJ databases">
        <title>Complete genome sequence of Sulfodiicoccus acidiphilus strain HS-1.</title>
        <authorList>
            <person name="Sakai H.D."/>
            <person name="Kurosawa N."/>
        </authorList>
    </citation>
    <scope>NUCLEOTIDE SEQUENCE [LARGE SCALE GENOMIC DNA]</scope>
    <source>
        <strain evidence="9">HS-1</strain>
    </source>
</reference>
<dbReference type="GeneID" id="38665788"/>
<protein>
    <recommendedName>
        <fullName evidence="4">Large ribosomal subunit protein uL22</fullName>
    </recommendedName>
</protein>
<dbReference type="GO" id="GO:0019843">
    <property type="term" value="F:rRNA binding"/>
    <property type="evidence" value="ECO:0007669"/>
    <property type="project" value="UniProtKB-UniRule"/>
</dbReference>
<name>A0A348B148_9CREN</name>
<reference evidence="7" key="3">
    <citation type="journal article" date="2019" name="BMC Res. Notes">
        <title>Complete genome sequence of the Sulfodiicoccus acidiphilus strain HS-1T, the first crenarchaeon that lacks polB3, isolated from an acidic hot spring in Ohwaku-dani, Hakone, Japan.</title>
        <authorList>
            <person name="Sakai H.D."/>
            <person name="Kurosawa N."/>
        </authorList>
    </citation>
    <scope>NUCLEOTIDE SEQUENCE</scope>
    <source>
        <strain evidence="7">HS-1</strain>
    </source>
</reference>
<dbReference type="Proteomes" id="UP000276741">
    <property type="component" value="Chromosome"/>
</dbReference>
<dbReference type="GO" id="GO:0002181">
    <property type="term" value="P:cytoplasmic translation"/>
    <property type="evidence" value="ECO:0007669"/>
    <property type="project" value="TreeGrafter"/>
</dbReference>
<evidence type="ECO:0000313" key="8">
    <source>
        <dbReference type="EMBL" id="GGT91308.1"/>
    </source>
</evidence>
<proteinExistence type="inferred from homology"/>
<dbReference type="SUPFAM" id="SSF54843">
    <property type="entry name" value="Ribosomal protein L22"/>
    <property type="match status" value="1"/>
</dbReference>
<comment type="function">
    <text evidence="4">The globular domain of the protein is located near the polypeptide exit tunnel on the outside of the subunit, while an extended beta-hairpin is found that lines the wall of the exit tunnel in the center of the 70S ribosome.</text>
</comment>
<dbReference type="KEGG" id="sacd:HS1genome_0289"/>
<dbReference type="CDD" id="cd00336">
    <property type="entry name" value="Ribosomal_L22"/>
    <property type="match status" value="1"/>
</dbReference>
<keyword evidence="4 6" id="KW-0694">RNA-binding</keyword>
<dbReference type="InterPro" id="IPR036394">
    <property type="entry name" value="Ribosomal_uL22_sf"/>
</dbReference>
<keyword evidence="3 4" id="KW-0687">Ribonucleoprotein</keyword>